<evidence type="ECO:0000256" key="16">
    <source>
        <dbReference type="PIRSR" id="PIRSR000098-1"/>
    </source>
</evidence>
<evidence type="ECO:0000256" key="14">
    <source>
        <dbReference type="ARBA" id="ARBA00048841"/>
    </source>
</evidence>
<evidence type="ECO:0000256" key="13">
    <source>
        <dbReference type="ARBA" id="ARBA00044930"/>
    </source>
</evidence>
<dbReference type="SUPFAM" id="SSF55021">
    <property type="entry name" value="ACT-like"/>
    <property type="match status" value="1"/>
</dbReference>
<evidence type="ECO:0000256" key="6">
    <source>
        <dbReference type="ARBA" id="ARBA00013376"/>
    </source>
</evidence>
<dbReference type="Proteomes" id="UP000663937">
    <property type="component" value="Chromosome"/>
</dbReference>
<evidence type="ECO:0000313" key="21">
    <source>
        <dbReference type="EMBL" id="QTE28764.1"/>
    </source>
</evidence>
<reference evidence="21" key="1">
    <citation type="submission" date="2021-03" db="EMBL/GenBank/DDBJ databases">
        <title>Pengzhenrongella sicca gen. nov., sp. nov., a new member of suborder Micrococcineae isolated from High-Arctic tundra soil.</title>
        <authorList>
            <person name="Peng F."/>
        </authorList>
    </citation>
    <scope>NUCLEOTIDE SEQUENCE</scope>
    <source>
        <strain evidence="21">LRZ-2</strain>
    </source>
</reference>
<dbReference type="PROSITE" id="PS01042">
    <property type="entry name" value="HOMOSER_DHGENASE"/>
    <property type="match status" value="1"/>
</dbReference>
<keyword evidence="10 18" id="KW-0560">Oxidoreductase</keyword>
<evidence type="ECO:0000256" key="19">
    <source>
        <dbReference type="RuleBase" id="RU004171"/>
    </source>
</evidence>
<comment type="catalytic activity">
    <reaction evidence="15">
        <text>L-homoserine + NAD(+) = L-aspartate 4-semialdehyde + NADH + H(+)</text>
        <dbReference type="Rhea" id="RHEA:15757"/>
        <dbReference type="ChEBI" id="CHEBI:15378"/>
        <dbReference type="ChEBI" id="CHEBI:57476"/>
        <dbReference type="ChEBI" id="CHEBI:57540"/>
        <dbReference type="ChEBI" id="CHEBI:57945"/>
        <dbReference type="ChEBI" id="CHEBI:537519"/>
        <dbReference type="EC" id="1.1.1.3"/>
    </reaction>
    <physiologicalReaction direction="right-to-left" evidence="15">
        <dbReference type="Rhea" id="RHEA:15759"/>
    </physiologicalReaction>
</comment>
<keyword evidence="12 18" id="KW-0486">Methionine biosynthesis</keyword>
<keyword evidence="8 18" id="KW-0791">Threonine biosynthesis</keyword>
<name>A0A8A4ZA88_9MICO</name>
<evidence type="ECO:0000256" key="7">
    <source>
        <dbReference type="ARBA" id="ARBA00022605"/>
    </source>
</evidence>
<dbReference type="PROSITE" id="PS51671">
    <property type="entry name" value="ACT"/>
    <property type="match status" value="1"/>
</dbReference>
<dbReference type="FunFam" id="3.30.360.10:FF:000005">
    <property type="entry name" value="Homoserine dehydrogenase"/>
    <property type="match status" value="1"/>
</dbReference>
<dbReference type="EMBL" id="CP071868">
    <property type="protein sequence ID" value="QTE28764.1"/>
    <property type="molecule type" value="Genomic_DNA"/>
</dbReference>
<dbReference type="NCBIfam" id="NF004976">
    <property type="entry name" value="PRK06349.1"/>
    <property type="match status" value="1"/>
</dbReference>
<dbReference type="InterPro" id="IPR005106">
    <property type="entry name" value="Asp/hSer_DH_NAD-bd"/>
</dbReference>
<dbReference type="Pfam" id="PF03447">
    <property type="entry name" value="NAD_binding_3"/>
    <property type="match status" value="1"/>
</dbReference>
<evidence type="ECO:0000256" key="17">
    <source>
        <dbReference type="PIRSR" id="PIRSR000098-2"/>
    </source>
</evidence>
<dbReference type="CDD" id="cd04881">
    <property type="entry name" value="ACT_HSDH-Hom"/>
    <property type="match status" value="1"/>
</dbReference>
<evidence type="ECO:0000256" key="12">
    <source>
        <dbReference type="ARBA" id="ARBA00023167"/>
    </source>
</evidence>
<evidence type="ECO:0000313" key="22">
    <source>
        <dbReference type="Proteomes" id="UP000663937"/>
    </source>
</evidence>
<dbReference type="Gene3D" id="3.30.70.260">
    <property type="match status" value="1"/>
</dbReference>
<evidence type="ECO:0000256" key="1">
    <source>
        <dbReference type="ARBA" id="ARBA00001920"/>
    </source>
</evidence>
<evidence type="ECO:0000259" key="20">
    <source>
        <dbReference type="PROSITE" id="PS51671"/>
    </source>
</evidence>
<dbReference type="InterPro" id="IPR002912">
    <property type="entry name" value="ACT_dom"/>
</dbReference>
<feature type="binding site" evidence="17">
    <location>
        <position position="119"/>
    </location>
    <ligand>
        <name>NADPH</name>
        <dbReference type="ChEBI" id="CHEBI:57783"/>
    </ligand>
</feature>
<keyword evidence="11" id="KW-0915">Sodium</keyword>
<accession>A0A8A4ZA88</accession>
<feature type="binding site" evidence="17">
    <location>
        <position position="204"/>
    </location>
    <ligand>
        <name>L-homoserine</name>
        <dbReference type="ChEBI" id="CHEBI:57476"/>
    </ligand>
</feature>
<dbReference type="KEGG" id="psic:J4E96_15670"/>
<organism evidence="21 22">
    <name type="scientific">Pengzhenrongella sicca</name>
    <dbReference type="NCBI Taxonomy" id="2819238"/>
    <lineage>
        <taxon>Bacteria</taxon>
        <taxon>Bacillati</taxon>
        <taxon>Actinomycetota</taxon>
        <taxon>Actinomycetes</taxon>
        <taxon>Micrococcales</taxon>
        <taxon>Pengzhenrongella</taxon>
    </lineage>
</organism>
<comment type="similarity">
    <text evidence="4 19">Belongs to the homoserine dehydrogenase family.</text>
</comment>
<dbReference type="AlphaFoldDB" id="A0A8A4ZA88"/>
<dbReference type="GO" id="GO:0050661">
    <property type="term" value="F:NADP binding"/>
    <property type="evidence" value="ECO:0007669"/>
    <property type="project" value="InterPro"/>
</dbReference>
<dbReference type="PIRSF" id="PIRSF000098">
    <property type="entry name" value="Homoser_dehydrog"/>
    <property type="match status" value="1"/>
</dbReference>
<evidence type="ECO:0000256" key="2">
    <source>
        <dbReference type="ARBA" id="ARBA00005056"/>
    </source>
</evidence>
<evidence type="ECO:0000256" key="18">
    <source>
        <dbReference type="RuleBase" id="RU000579"/>
    </source>
</evidence>
<dbReference type="PANTHER" id="PTHR43331:SF1">
    <property type="entry name" value="HOMOSERINE DEHYDROGENASE"/>
    <property type="match status" value="1"/>
</dbReference>
<dbReference type="GO" id="GO:0004412">
    <property type="term" value="F:homoserine dehydrogenase activity"/>
    <property type="evidence" value="ECO:0007669"/>
    <property type="project" value="UniProtKB-EC"/>
</dbReference>
<dbReference type="RefSeq" id="WP_227423010.1">
    <property type="nucleotide sequence ID" value="NZ_CP071868.1"/>
</dbReference>
<gene>
    <name evidence="21" type="ORF">J4E96_15670</name>
</gene>
<evidence type="ECO:0000256" key="8">
    <source>
        <dbReference type="ARBA" id="ARBA00022697"/>
    </source>
</evidence>
<dbReference type="GO" id="GO:0009086">
    <property type="term" value="P:methionine biosynthetic process"/>
    <property type="evidence" value="ECO:0007669"/>
    <property type="project" value="UniProtKB-KW"/>
</dbReference>
<dbReference type="InterPro" id="IPR016204">
    <property type="entry name" value="HDH"/>
</dbReference>
<dbReference type="EC" id="1.1.1.3" evidence="5 18"/>
<dbReference type="GO" id="GO:0009088">
    <property type="term" value="P:threonine biosynthetic process"/>
    <property type="evidence" value="ECO:0007669"/>
    <property type="project" value="UniProtKB-UniPathway"/>
</dbReference>
<dbReference type="InterPro" id="IPR019811">
    <property type="entry name" value="HDH_CS"/>
</dbReference>
<dbReference type="UniPathway" id="UPA00051">
    <property type="reaction ID" value="UER00465"/>
</dbReference>
<evidence type="ECO:0000256" key="4">
    <source>
        <dbReference type="ARBA" id="ARBA00006753"/>
    </source>
</evidence>
<keyword evidence="22" id="KW-1185">Reference proteome</keyword>
<sequence>MAAPDSAPHGAAHDGATRGPVRVAVLGCGVVGTQVVRLLTQQRDDLAARVGAPLEIVGVAVRDVTAPRAGVDPALLTTDAEALVARADLVIEVIGGLEPARSLILRAIAAGASVVTANKALLAADGPTLYAAAEAAGVDLYFEAAVAGAIPLVRPVRESLAGDRILRVLGIVNGTTNYVLDQMATEGLDLSTAVAQAQQLGFAEADPTADVEGFDAAAKAAILASLAFHTRVPLELVHREGIAAITADDVAWAARTGHVVKLLAIAERTDEGVSARVHPALVPASHPLAGVHGAFNAVFVEAEAAGELMFYGRGAGGAPTASAVLGDVVSAARHRVHGGLGPVESTYADLPVLPASAALTRYQVRLDVADRPGVLAQVSAVLAEHGVSIEAVRQAPQLVAADPAADREAGPGAAASGAPASLAHLIITTHAATDAALSATVAAIAELDSVTRVVSVLRVEGA</sequence>
<dbReference type="Pfam" id="PF01842">
    <property type="entry name" value="ACT"/>
    <property type="match status" value="1"/>
</dbReference>
<evidence type="ECO:0000256" key="5">
    <source>
        <dbReference type="ARBA" id="ARBA00013213"/>
    </source>
</evidence>
<comment type="pathway">
    <text evidence="3 18">Amino-acid biosynthesis; L-methionine biosynthesis via de novo pathway; L-homoserine from L-aspartate: step 3/3.</text>
</comment>
<keyword evidence="7 18" id="KW-0028">Amino-acid biosynthesis</keyword>
<dbReference type="InterPro" id="IPR036291">
    <property type="entry name" value="NAD(P)-bd_dom_sf"/>
</dbReference>
<dbReference type="InterPro" id="IPR001342">
    <property type="entry name" value="HDH_cat"/>
</dbReference>
<dbReference type="UniPathway" id="UPA00050">
    <property type="reaction ID" value="UER00063"/>
</dbReference>
<evidence type="ECO:0000256" key="9">
    <source>
        <dbReference type="ARBA" id="ARBA00022857"/>
    </source>
</evidence>
<dbReference type="InterPro" id="IPR045865">
    <property type="entry name" value="ACT-like_dom_sf"/>
</dbReference>
<feature type="active site" description="Proton donor" evidence="16">
    <location>
        <position position="219"/>
    </location>
</feature>
<feature type="binding site" evidence="17">
    <location>
        <begin position="26"/>
        <end position="33"/>
    </location>
    <ligand>
        <name>NADP(+)</name>
        <dbReference type="ChEBI" id="CHEBI:58349"/>
    </ligand>
</feature>
<evidence type="ECO:0000256" key="11">
    <source>
        <dbReference type="ARBA" id="ARBA00023053"/>
    </source>
</evidence>
<evidence type="ECO:0000256" key="10">
    <source>
        <dbReference type="ARBA" id="ARBA00023002"/>
    </source>
</evidence>
<dbReference type="Gene3D" id="3.40.50.720">
    <property type="entry name" value="NAD(P)-binding Rossmann-like Domain"/>
    <property type="match status" value="1"/>
</dbReference>
<dbReference type="Pfam" id="PF00742">
    <property type="entry name" value="Homoserine_dh"/>
    <property type="match status" value="1"/>
</dbReference>
<protein>
    <recommendedName>
        <fullName evidence="6 18">Homoserine dehydrogenase</fullName>
        <ecNumber evidence="5 18">1.1.1.3</ecNumber>
    </recommendedName>
</protein>
<comment type="pathway">
    <text evidence="2 18">Amino-acid biosynthesis; L-threonine biosynthesis; L-threonine from L-aspartate: step 3/5.</text>
</comment>
<dbReference type="SUPFAM" id="SSF51735">
    <property type="entry name" value="NAD(P)-binding Rossmann-fold domains"/>
    <property type="match status" value="1"/>
</dbReference>
<evidence type="ECO:0000256" key="3">
    <source>
        <dbReference type="ARBA" id="ARBA00005062"/>
    </source>
</evidence>
<evidence type="ECO:0000256" key="15">
    <source>
        <dbReference type="ARBA" id="ARBA00049031"/>
    </source>
</evidence>
<dbReference type="Gene3D" id="3.30.360.10">
    <property type="entry name" value="Dihydrodipicolinate Reductase, domain 2"/>
    <property type="match status" value="1"/>
</dbReference>
<comment type="catalytic activity">
    <reaction evidence="14">
        <text>L-homoserine + NADP(+) = L-aspartate 4-semialdehyde + NADPH + H(+)</text>
        <dbReference type="Rhea" id="RHEA:15761"/>
        <dbReference type="ChEBI" id="CHEBI:15378"/>
        <dbReference type="ChEBI" id="CHEBI:57476"/>
        <dbReference type="ChEBI" id="CHEBI:57783"/>
        <dbReference type="ChEBI" id="CHEBI:58349"/>
        <dbReference type="ChEBI" id="CHEBI:537519"/>
        <dbReference type="EC" id="1.1.1.3"/>
    </reaction>
    <physiologicalReaction direction="right-to-left" evidence="14">
        <dbReference type="Rhea" id="RHEA:15763"/>
    </physiologicalReaction>
</comment>
<dbReference type="PANTHER" id="PTHR43331">
    <property type="entry name" value="HOMOSERINE DEHYDROGENASE"/>
    <property type="match status" value="1"/>
</dbReference>
<dbReference type="SUPFAM" id="SSF55347">
    <property type="entry name" value="Glyceraldehyde-3-phosphate dehydrogenase-like, C-terminal domain"/>
    <property type="match status" value="1"/>
</dbReference>
<comment type="function">
    <text evidence="13">Catalyzes the conversion of L-aspartate-beta-semialdehyde (L-Asa) to L-homoserine (L-Hse), the third step in the biosynthesis of threonine and methionine from aspartate.</text>
</comment>
<proteinExistence type="inferred from homology"/>
<feature type="domain" description="ACT" evidence="20">
    <location>
        <begin position="363"/>
        <end position="461"/>
    </location>
</feature>
<comment type="cofactor">
    <cofactor evidence="1">
        <name>a metal cation</name>
        <dbReference type="ChEBI" id="CHEBI:25213"/>
    </cofactor>
</comment>
<keyword evidence="9 17" id="KW-0521">NADP</keyword>